<dbReference type="AlphaFoldDB" id="A0A5D4U0M5"/>
<dbReference type="Proteomes" id="UP000325054">
    <property type="component" value="Unassembled WGS sequence"/>
</dbReference>
<protein>
    <recommendedName>
        <fullName evidence="8">Anti-sigma-W factor RsiW</fullName>
    </recommendedName>
    <alternativeName>
        <fullName evidence="10">Regulator of SigK</fullName>
    </alternativeName>
    <alternativeName>
        <fullName evidence="9">Sigma-K anti-sigma factor RskA</fullName>
    </alternativeName>
</protein>
<evidence type="ECO:0000313" key="14">
    <source>
        <dbReference type="Proteomes" id="UP000325054"/>
    </source>
</evidence>
<keyword evidence="5" id="KW-1133">Transmembrane helix</keyword>
<comment type="caution">
    <text evidence="13">The sequence shown here is derived from an EMBL/GenBank/DDBJ whole genome shotgun (WGS) entry which is preliminary data.</text>
</comment>
<dbReference type="PANTHER" id="PTHR37461:SF1">
    <property type="entry name" value="ANTI-SIGMA-K FACTOR RSKA"/>
    <property type="match status" value="1"/>
</dbReference>
<dbReference type="EMBL" id="VTEW01000005">
    <property type="protein sequence ID" value="TYS80826.1"/>
    <property type="molecule type" value="Genomic_DNA"/>
</dbReference>
<evidence type="ECO:0000256" key="5">
    <source>
        <dbReference type="ARBA" id="ARBA00022989"/>
    </source>
</evidence>
<dbReference type="GO" id="GO:0006417">
    <property type="term" value="P:regulation of translation"/>
    <property type="evidence" value="ECO:0007669"/>
    <property type="project" value="TreeGrafter"/>
</dbReference>
<organism evidence="13 14">
    <name type="scientific">Rossellomorea aquimaris</name>
    <dbReference type="NCBI Taxonomy" id="189382"/>
    <lineage>
        <taxon>Bacteria</taxon>
        <taxon>Bacillati</taxon>
        <taxon>Bacillota</taxon>
        <taxon>Bacilli</taxon>
        <taxon>Bacillales</taxon>
        <taxon>Bacillaceae</taxon>
        <taxon>Rossellomorea</taxon>
    </lineage>
</organism>
<evidence type="ECO:0000256" key="1">
    <source>
        <dbReference type="ARBA" id="ARBA00004167"/>
    </source>
</evidence>
<dbReference type="InterPro" id="IPR051474">
    <property type="entry name" value="Anti-sigma-K/W_factor"/>
</dbReference>
<dbReference type="OrthoDB" id="150725at2"/>
<dbReference type="GO" id="GO:0005886">
    <property type="term" value="C:plasma membrane"/>
    <property type="evidence" value="ECO:0007669"/>
    <property type="project" value="UniProtKB-SubCell"/>
</dbReference>
<proteinExistence type="inferred from homology"/>
<dbReference type="InterPro" id="IPR027383">
    <property type="entry name" value="Znf_put"/>
</dbReference>
<evidence type="ECO:0000256" key="10">
    <source>
        <dbReference type="ARBA" id="ARBA00030803"/>
    </source>
</evidence>
<dbReference type="GO" id="GO:0016989">
    <property type="term" value="F:sigma factor antagonist activity"/>
    <property type="evidence" value="ECO:0007669"/>
    <property type="project" value="TreeGrafter"/>
</dbReference>
<accession>A0A5D4U0M5</accession>
<evidence type="ECO:0000256" key="4">
    <source>
        <dbReference type="ARBA" id="ARBA00022692"/>
    </source>
</evidence>
<dbReference type="Gene3D" id="1.10.10.1320">
    <property type="entry name" value="Anti-sigma factor, zinc-finger domain"/>
    <property type="match status" value="1"/>
</dbReference>
<keyword evidence="6" id="KW-0472">Membrane</keyword>
<sequence>MTEQHCDQLFDYYNGHLSDIEHARFEKHLEECSECKQALLQIRELEEYLPYASEPISLPSGMEDRVFSRILKEDNQKETSFQSAARKRNKWMLPSVAALLAVSLIGNAYFFTQLGEQQETAEVEESIDKVVKYAEMAAVEGNAKGTASIVKQGDETKLVVQASDLRGLSDEEVYQVWLIKDEKPERAGTFTIENGRGSVVFSFNENYENIEWDMVAVSHEPDADSQTPQGNVVLASEL</sequence>
<dbReference type="InterPro" id="IPR018764">
    <property type="entry name" value="RskA_C"/>
</dbReference>
<keyword evidence="4" id="KW-0812">Transmembrane</keyword>
<evidence type="ECO:0000256" key="2">
    <source>
        <dbReference type="ARBA" id="ARBA00004236"/>
    </source>
</evidence>
<evidence type="ECO:0000256" key="8">
    <source>
        <dbReference type="ARBA" id="ARBA00024438"/>
    </source>
</evidence>
<evidence type="ECO:0000256" key="9">
    <source>
        <dbReference type="ARBA" id="ARBA00029829"/>
    </source>
</evidence>
<gene>
    <name evidence="13" type="ORF">FZC80_06890</name>
</gene>
<dbReference type="RefSeq" id="WP_148991245.1">
    <property type="nucleotide sequence ID" value="NZ_VTEW01000005.1"/>
</dbReference>
<dbReference type="Pfam" id="PF13490">
    <property type="entry name" value="zf-HC2"/>
    <property type="match status" value="1"/>
</dbReference>
<evidence type="ECO:0000256" key="6">
    <source>
        <dbReference type="ARBA" id="ARBA00023136"/>
    </source>
</evidence>
<dbReference type="PANTHER" id="PTHR37461">
    <property type="entry name" value="ANTI-SIGMA-K FACTOR RSKA"/>
    <property type="match status" value="1"/>
</dbReference>
<feature type="domain" description="Anti-sigma K factor RskA C-terminal" evidence="11">
    <location>
        <begin position="95"/>
        <end position="230"/>
    </location>
</feature>
<comment type="subcellular location">
    <subcellularLocation>
        <location evidence="2">Cell membrane</location>
    </subcellularLocation>
    <subcellularLocation>
        <location evidence="1">Membrane</location>
        <topology evidence="1">Single-pass membrane protein</topology>
    </subcellularLocation>
</comment>
<evidence type="ECO:0000259" key="11">
    <source>
        <dbReference type="Pfam" id="PF10099"/>
    </source>
</evidence>
<comment type="similarity">
    <text evidence="7">Belongs to the zinc-associated anti-sigma factor (ZAS) superfamily. Anti-sigma-W factor family.</text>
</comment>
<feature type="domain" description="Putative zinc-finger" evidence="12">
    <location>
        <begin position="7"/>
        <end position="35"/>
    </location>
</feature>
<name>A0A5D4U0M5_9BACI</name>
<dbReference type="InterPro" id="IPR041916">
    <property type="entry name" value="Anti_sigma_zinc_sf"/>
</dbReference>
<evidence type="ECO:0000256" key="3">
    <source>
        <dbReference type="ARBA" id="ARBA00022475"/>
    </source>
</evidence>
<evidence type="ECO:0000313" key="13">
    <source>
        <dbReference type="EMBL" id="TYS80826.1"/>
    </source>
</evidence>
<reference evidence="13 14" key="1">
    <citation type="submission" date="2019-08" db="EMBL/GenBank/DDBJ databases">
        <title>Bacillus genomes from the desert of Cuatro Cienegas, Coahuila.</title>
        <authorList>
            <person name="Olmedo-Alvarez G."/>
        </authorList>
    </citation>
    <scope>NUCLEOTIDE SEQUENCE [LARGE SCALE GENOMIC DNA]</scope>
    <source>
        <strain evidence="13 14">CH451a_14T</strain>
    </source>
</reference>
<evidence type="ECO:0000259" key="12">
    <source>
        <dbReference type="Pfam" id="PF13490"/>
    </source>
</evidence>
<evidence type="ECO:0000256" key="7">
    <source>
        <dbReference type="ARBA" id="ARBA00024353"/>
    </source>
</evidence>
<keyword evidence="3" id="KW-1003">Cell membrane</keyword>
<dbReference type="Pfam" id="PF10099">
    <property type="entry name" value="RskA_C"/>
    <property type="match status" value="1"/>
</dbReference>